<dbReference type="SUPFAM" id="SSF52540">
    <property type="entry name" value="P-loop containing nucleoside triphosphate hydrolases"/>
    <property type="match status" value="1"/>
</dbReference>
<feature type="domain" description="AAA+ ATPase" evidence="4">
    <location>
        <begin position="37"/>
        <end position="157"/>
    </location>
</feature>
<dbReference type="InterPro" id="IPR003593">
    <property type="entry name" value="AAA+_ATPase"/>
</dbReference>
<dbReference type="InterPro" id="IPR048815">
    <property type="entry name" value="Gp44_lid"/>
</dbReference>
<dbReference type="EMBL" id="JACATH010000036">
    <property type="protein sequence ID" value="NWJ57984.1"/>
    <property type="molecule type" value="Genomic_DNA"/>
</dbReference>
<evidence type="ECO:0000313" key="5">
    <source>
        <dbReference type="EMBL" id="NWJ57984.1"/>
    </source>
</evidence>
<dbReference type="PANTHER" id="PTHR11669:SF20">
    <property type="entry name" value="REPLICATION FACTOR C SUBUNIT 4"/>
    <property type="match status" value="1"/>
</dbReference>
<dbReference type="SMART" id="SM00382">
    <property type="entry name" value="AAA"/>
    <property type="match status" value="1"/>
</dbReference>
<reference evidence="5 6" key="1">
    <citation type="journal article" date="2019" name="Environ. Microbiol.">
        <title>Genomics insights into ecotype formation of ammonia-oxidizing archaea in the deep ocean.</title>
        <authorList>
            <person name="Wang Y."/>
            <person name="Huang J.M."/>
            <person name="Cui G.J."/>
            <person name="Nunoura T."/>
            <person name="Takaki Y."/>
            <person name="Li W.L."/>
            <person name="Li J."/>
            <person name="Gao Z.M."/>
            <person name="Takai K."/>
            <person name="Zhang A.Q."/>
            <person name="Stepanauskas R."/>
        </authorList>
    </citation>
    <scope>NUCLEOTIDE SEQUENCE [LARGE SCALE GENOMIC DNA]</scope>
    <source>
        <strain evidence="5 6">L15a</strain>
    </source>
</reference>
<gene>
    <name evidence="5" type="ORF">HX858_09615</name>
</gene>
<evidence type="ECO:0000256" key="2">
    <source>
        <dbReference type="ARBA" id="ARBA00022741"/>
    </source>
</evidence>
<dbReference type="InterPro" id="IPR003959">
    <property type="entry name" value="ATPase_AAA_core"/>
</dbReference>
<dbReference type="CDD" id="cd00009">
    <property type="entry name" value="AAA"/>
    <property type="match status" value="1"/>
</dbReference>
<accession>A0A7K4MXM1</accession>
<name>A0A7K4MXM1_9ARCH</name>
<proteinExistence type="inferred from homology"/>
<dbReference type="HAMAP" id="MF_04162">
    <property type="entry name" value="T4_Clamp_Loader_L"/>
    <property type="match status" value="1"/>
</dbReference>
<evidence type="ECO:0000256" key="3">
    <source>
        <dbReference type="ARBA" id="ARBA00022840"/>
    </source>
</evidence>
<dbReference type="Gene3D" id="1.20.272.10">
    <property type="match status" value="1"/>
</dbReference>
<dbReference type="GO" id="GO:0005663">
    <property type="term" value="C:DNA replication factor C complex"/>
    <property type="evidence" value="ECO:0007669"/>
    <property type="project" value="TreeGrafter"/>
</dbReference>
<dbReference type="GO" id="GO:0016887">
    <property type="term" value="F:ATP hydrolysis activity"/>
    <property type="evidence" value="ECO:0007669"/>
    <property type="project" value="InterPro"/>
</dbReference>
<sequence length="312" mass="35732">MNTDFLWVEEYRPKTIDDCILPQSLKTLFQSFIEKGEISNMLFSGTPGVGKTTVAKALCEQMNCDWIMINGSEEGGIDVLRNKIKNFASTVSLSGGKKVVILDEADYLNPQSTQPALRGFVEEFHKNCRFILTCNFKNRIIEPLHSRFSNIEFRISPKDKGKLATKLFERVSYILKEQNIEYEEAVVAELIKKHFPDFRKLINELQRYSVSGTIDAGILVNVSDENLKTLVAHLKTKEFGNMRKWVVNNLDNDPVKIFRKIYDSMYPNLQPETIPHAVLIIADYQYKSAFVADQEINLVACLTELMSQVKFK</sequence>
<evidence type="ECO:0000256" key="1">
    <source>
        <dbReference type="ARBA" id="ARBA00022705"/>
    </source>
</evidence>
<dbReference type="InterPro" id="IPR050238">
    <property type="entry name" value="DNA_Rep/Repair_Clamp_Loader"/>
</dbReference>
<organism evidence="5 6">
    <name type="scientific">Marine Group I thaumarchaeote</name>
    <dbReference type="NCBI Taxonomy" id="2511932"/>
    <lineage>
        <taxon>Archaea</taxon>
        <taxon>Nitrososphaerota</taxon>
        <taxon>Marine Group I</taxon>
    </lineage>
</organism>
<dbReference type="GO" id="GO:0006261">
    <property type="term" value="P:DNA-templated DNA replication"/>
    <property type="evidence" value="ECO:0007669"/>
    <property type="project" value="TreeGrafter"/>
</dbReference>
<dbReference type="Gene3D" id="1.10.8.60">
    <property type="match status" value="1"/>
</dbReference>
<dbReference type="GO" id="GO:0006281">
    <property type="term" value="P:DNA repair"/>
    <property type="evidence" value="ECO:0007669"/>
    <property type="project" value="TreeGrafter"/>
</dbReference>
<dbReference type="Proteomes" id="UP000575480">
    <property type="component" value="Unassembled WGS sequence"/>
</dbReference>
<dbReference type="Pfam" id="PF21328">
    <property type="entry name" value="Gp44_lid"/>
    <property type="match status" value="1"/>
</dbReference>
<keyword evidence="1" id="KW-0235">DNA replication</keyword>
<dbReference type="GO" id="GO:0003689">
    <property type="term" value="F:DNA clamp loader activity"/>
    <property type="evidence" value="ECO:0007669"/>
    <property type="project" value="InterPro"/>
</dbReference>
<dbReference type="InterPro" id="IPR027417">
    <property type="entry name" value="P-loop_NTPase"/>
</dbReference>
<dbReference type="GO" id="GO:0005524">
    <property type="term" value="F:ATP binding"/>
    <property type="evidence" value="ECO:0007669"/>
    <property type="project" value="UniProtKB-KW"/>
</dbReference>
<dbReference type="InterPro" id="IPR046388">
    <property type="entry name" value="T4_Clamp_Loader_L"/>
</dbReference>
<keyword evidence="3" id="KW-0067">ATP-binding</keyword>
<dbReference type="PANTHER" id="PTHR11669">
    <property type="entry name" value="REPLICATION FACTOR C / DNA POLYMERASE III GAMMA-TAU SUBUNIT"/>
    <property type="match status" value="1"/>
</dbReference>
<protein>
    <submittedName>
        <fullName evidence="5">AAA family ATPase</fullName>
    </submittedName>
</protein>
<evidence type="ECO:0000259" key="4">
    <source>
        <dbReference type="SMART" id="SM00382"/>
    </source>
</evidence>
<evidence type="ECO:0000313" key="6">
    <source>
        <dbReference type="Proteomes" id="UP000575480"/>
    </source>
</evidence>
<comment type="caution">
    <text evidence="5">The sequence shown here is derived from an EMBL/GenBank/DDBJ whole genome shotgun (WGS) entry which is preliminary data.</text>
</comment>
<keyword evidence="2" id="KW-0547">Nucleotide-binding</keyword>
<dbReference type="Gene3D" id="3.40.50.300">
    <property type="entry name" value="P-loop containing nucleotide triphosphate hydrolases"/>
    <property type="match status" value="1"/>
</dbReference>
<dbReference type="AlphaFoldDB" id="A0A7K4MXM1"/>
<dbReference type="Pfam" id="PF00004">
    <property type="entry name" value="AAA"/>
    <property type="match status" value="1"/>
</dbReference>